<accession>A0A0L0W715</accession>
<organism evidence="5 6">
    <name type="scientific">Gottschalkia purinilytica</name>
    <name type="common">Clostridium purinilyticum</name>
    <dbReference type="NCBI Taxonomy" id="1503"/>
    <lineage>
        <taxon>Bacteria</taxon>
        <taxon>Bacillati</taxon>
        <taxon>Bacillota</taxon>
        <taxon>Tissierellia</taxon>
        <taxon>Tissierellales</taxon>
        <taxon>Gottschalkiaceae</taxon>
        <taxon>Gottschalkia</taxon>
    </lineage>
</organism>
<dbReference type="PANTHER" id="PTHR42781:SF4">
    <property type="entry name" value="SPERMIDINE_PUTRESCINE IMPORT ATP-BINDING PROTEIN POTA"/>
    <property type="match status" value="1"/>
</dbReference>
<keyword evidence="1" id="KW-0813">Transport</keyword>
<keyword evidence="2" id="KW-0547">Nucleotide-binding</keyword>
<dbReference type="EMBL" id="LGSS01000019">
    <property type="protein sequence ID" value="KNF07271.1"/>
    <property type="molecule type" value="Genomic_DNA"/>
</dbReference>
<proteinExistence type="predicted"/>
<dbReference type="PATRIC" id="fig|1503.3.peg.818"/>
<dbReference type="Gene3D" id="3.40.50.300">
    <property type="entry name" value="P-loop containing nucleotide triphosphate hydrolases"/>
    <property type="match status" value="1"/>
</dbReference>
<dbReference type="AlphaFoldDB" id="A0A0L0W715"/>
<keyword evidence="3 5" id="KW-0067">ATP-binding</keyword>
<gene>
    <name evidence="5" type="ORF">CLPU_19c00070</name>
</gene>
<dbReference type="STRING" id="1503.CLPU_19c00070"/>
<evidence type="ECO:0000256" key="1">
    <source>
        <dbReference type="ARBA" id="ARBA00022448"/>
    </source>
</evidence>
<name>A0A0L0W715_GOTPU</name>
<dbReference type="GO" id="GO:0016887">
    <property type="term" value="F:ATP hydrolysis activity"/>
    <property type="evidence" value="ECO:0007669"/>
    <property type="project" value="InterPro"/>
</dbReference>
<dbReference type="PROSITE" id="PS00211">
    <property type="entry name" value="ABC_TRANSPORTER_1"/>
    <property type="match status" value="1"/>
</dbReference>
<reference evidence="6" key="1">
    <citation type="submission" date="2015-07" db="EMBL/GenBank/DDBJ databases">
        <title>Draft genome sequence of the purine-degrading Gottschalkia purinilyticum DSM 1384 (formerly Clostridium purinilyticum).</title>
        <authorList>
            <person name="Poehlein A."/>
            <person name="Schiel-Bengelsdorf B."/>
            <person name="Bengelsdorf F.R."/>
            <person name="Daniel R."/>
            <person name="Duerre P."/>
        </authorList>
    </citation>
    <scope>NUCLEOTIDE SEQUENCE [LARGE SCALE GENOMIC DNA]</scope>
    <source>
        <strain evidence="6">DSM 1384</strain>
    </source>
</reference>
<dbReference type="OrthoDB" id="9804199at2"/>
<evidence type="ECO:0000313" key="6">
    <source>
        <dbReference type="Proteomes" id="UP000037267"/>
    </source>
</evidence>
<dbReference type="SUPFAM" id="SSF52540">
    <property type="entry name" value="P-loop containing nucleoside triphosphate hydrolases"/>
    <property type="match status" value="1"/>
</dbReference>
<keyword evidence="6" id="KW-1185">Reference proteome</keyword>
<evidence type="ECO:0000256" key="3">
    <source>
        <dbReference type="ARBA" id="ARBA00022840"/>
    </source>
</evidence>
<dbReference type="PANTHER" id="PTHR42781">
    <property type="entry name" value="SPERMIDINE/PUTRESCINE IMPORT ATP-BINDING PROTEIN POTA"/>
    <property type="match status" value="1"/>
</dbReference>
<dbReference type="InterPro" id="IPR017871">
    <property type="entry name" value="ABC_transporter-like_CS"/>
</dbReference>
<comment type="caution">
    <text evidence="5">The sequence shown here is derived from an EMBL/GenBank/DDBJ whole genome shotgun (WGS) entry which is preliminary data.</text>
</comment>
<sequence length="210" mass="24088">MNVHIRNLKKYYNEKNILNIDEIKIDSGKITGILGPNGAGKSTLLNIIAGLDDIFTGDIRYDDRKLNKNIYKNITLVSQKPYLFKRTVYENILYPLKLRGFKERDIKDKVRNILEELEITNIVNKKANLLSGGESQKVSLARALVFEPRLLLLDEPTSNIDVKSLEMIERKVIQFNKKENSTIVIVTHNLNQAERMCDEIINIENGKVGF</sequence>
<dbReference type="GO" id="GO:0005524">
    <property type="term" value="F:ATP binding"/>
    <property type="evidence" value="ECO:0007669"/>
    <property type="project" value="UniProtKB-KW"/>
</dbReference>
<dbReference type="SMART" id="SM00382">
    <property type="entry name" value="AAA"/>
    <property type="match status" value="1"/>
</dbReference>
<dbReference type="RefSeq" id="WP_050356357.1">
    <property type="nucleotide sequence ID" value="NZ_LGSS01000019.1"/>
</dbReference>
<evidence type="ECO:0000256" key="2">
    <source>
        <dbReference type="ARBA" id="ARBA00022741"/>
    </source>
</evidence>
<dbReference type="Proteomes" id="UP000037267">
    <property type="component" value="Unassembled WGS sequence"/>
</dbReference>
<dbReference type="InterPro" id="IPR003593">
    <property type="entry name" value="AAA+_ATPase"/>
</dbReference>
<evidence type="ECO:0000259" key="4">
    <source>
        <dbReference type="PROSITE" id="PS50893"/>
    </source>
</evidence>
<feature type="domain" description="ABC transporter" evidence="4">
    <location>
        <begin position="3"/>
        <end position="210"/>
    </location>
</feature>
<evidence type="ECO:0000313" key="5">
    <source>
        <dbReference type="EMBL" id="KNF07271.1"/>
    </source>
</evidence>
<dbReference type="PROSITE" id="PS50893">
    <property type="entry name" value="ABC_TRANSPORTER_2"/>
    <property type="match status" value="1"/>
</dbReference>
<protein>
    <submittedName>
        <fullName evidence="5">Putative ABC transporter ATP-binding protein</fullName>
    </submittedName>
</protein>
<dbReference type="InterPro" id="IPR003439">
    <property type="entry name" value="ABC_transporter-like_ATP-bd"/>
</dbReference>
<dbReference type="InterPro" id="IPR050093">
    <property type="entry name" value="ABC_SmlMolc_Importer"/>
</dbReference>
<dbReference type="Pfam" id="PF00005">
    <property type="entry name" value="ABC_tran"/>
    <property type="match status" value="1"/>
</dbReference>
<dbReference type="InterPro" id="IPR027417">
    <property type="entry name" value="P-loop_NTPase"/>
</dbReference>